<reference evidence="1" key="2">
    <citation type="journal article" date="2023" name="BMC Genomics">
        <title>Pest status, molecular evolution, and epigenetic factors derived from the genome assembly of Frankliniella fusca, a thysanopteran phytovirus vector.</title>
        <authorList>
            <person name="Catto M.A."/>
            <person name="Labadie P.E."/>
            <person name="Jacobson A.L."/>
            <person name="Kennedy G.G."/>
            <person name="Srinivasan R."/>
            <person name="Hunt B.G."/>
        </authorList>
    </citation>
    <scope>NUCLEOTIDE SEQUENCE</scope>
    <source>
        <strain evidence="1">PL_HMW_Pooled</strain>
    </source>
</reference>
<name>A0AAE1HF49_9NEOP</name>
<dbReference type="Proteomes" id="UP001219518">
    <property type="component" value="Unassembled WGS sequence"/>
</dbReference>
<comment type="caution">
    <text evidence="1">The sequence shown here is derived from an EMBL/GenBank/DDBJ whole genome shotgun (WGS) entry which is preliminary data.</text>
</comment>
<gene>
    <name evidence="1" type="ORF">KUF71_009399</name>
</gene>
<reference evidence="1" key="1">
    <citation type="submission" date="2021-07" db="EMBL/GenBank/DDBJ databases">
        <authorList>
            <person name="Catto M.A."/>
            <person name="Jacobson A."/>
            <person name="Kennedy G."/>
            <person name="Labadie P."/>
            <person name="Hunt B.G."/>
            <person name="Srinivasan R."/>
        </authorList>
    </citation>
    <scope>NUCLEOTIDE SEQUENCE</scope>
    <source>
        <strain evidence="1">PL_HMW_Pooled</strain>
        <tissue evidence="1">Head</tissue>
    </source>
</reference>
<proteinExistence type="predicted"/>
<keyword evidence="2" id="KW-1185">Reference proteome</keyword>
<dbReference type="AlphaFoldDB" id="A0AAE1HF49"/>
<accession>A0AAE1HF49</accession>
<organism evidence="1 2">
    <name type="scientific">Frankliniella fusca</name>
    <dbReference type="NCBI Taxonomy" id="407009"/>
    <lineage>
        <taxon>Eukaryota</taxon>
        <taxon>Metazoa</taxon>
        <taxon>Ecdysozoa</taxon>
        <taxon>Arthropoda</taxon>
        <taxon>Hexapoda</taxon>
        <taxon>Insecta</taxon>
        <taxon>Pterygota</taxon>
        <taxon>Neoptera</taxon>
        <taxon>Paraneoptera</taxon>
        <taxon>Thysanoptera</taxon>
        <taxon>Terebrantia</taxon>
        <taxon>Thripoidea</taxon>
        <taxon>Thripidae</taxon>
        <taxon>Frankliniella</taxon>
    </lineage>
</organism>
<evidence type="ECO:0000313" key="2">
    <source>
        <dbReference type="Proteomes" id="UP001219518"/>
    </source>
</evidence>
<evidence type="ECO:0000313" key="1">
    <source>
        <dbReference type="EMBL" id="KAK3920112.1"/>
    </source>
</evidence>
<dbReference type="EMBL" id="JAHWGI010000988">
    <property type="protein sequence ID" value="KAK3920112.1"/>
    <property type="molecule type" value="Genomic_DNA"/>
</dbReference>
<protein>
    <submittedName>
        <fullName evidence="1">Noelin-2</fullName>
    </submittedName>
</protein>
<sequence length="75" mass="8857">MKRNTRLLCDCQFTVSSCNVCARRGRSKCLIQKYLVADNEEQRQKIVEYAEDQNEMLRSQVAILKARLRQVHRTI</sequence>